<feature type="domain" description="N-sulphoglucosamine sulphohydrolase C-terminal" evidence="5">
    <location>
        <begin position="419"/>
        <end position="469"/>
    </location>
</feature>
<feature type="domain" description="Sulfatase N-terminal" evidence="4">
    <location>
        <begin position="43"/>
        <end position="329"/>
    </location>
</feature>
<keyword evidence="2 6" id="KW-0378">Hydrolase</keyword>
<accession>A0A2P8G268</accession>
<evidence type="ECO:0000259" key="5">
    <source>
        <dbReference type="Pfam" id="PF16347"/>
    </source>
</evidence>
<feature type="chain" id="PRO_5015169212" evidence="3">
    <location>
        <begin position="32"/>
        <end position="486"/>
    </location>
</feature>
<dbReference type="OrthoDB" id="975025at2"/>
<dbReference type="Pfam" id="PF16347">
    <property type="entry name" value="SGSH_C"/>
    <property type="match status" value="1"/>
</dbReference>
<dbReference type="PANTHER" id="PTHR42693:SF53">
    <property type="entry name" value="ENDO-4-O-SULFATASE"/>
    <property type="match status" value="1"/>
</dbReference>
<dbReference type="CDD" id="cd16027">
    <property type="entry name" value="SGSH"/>
    <property type="match status" value="1"/>
</dbReference>
<evidence type="ECO:0000256" key="1">
    <source>
        <dbReference type="ARBA" id="ARBA00008779"/>
    </source>
</evidence>
<protein>
    <submittedName>
        <fullName evidence="6">N-sulfoglucosamine sulfohydrolase</fullName>
    </submittedName>
</protein>
<evidence type="ECO:0000256" key="2">
    <source>
        <dbReference type="ARBA" id="ARBA00022801"/>
    </source>
</evidence>
<organism evidence="6 7">
    <name type="scientific">Dyadobacter jiangsuensis</name>
    <dbReference type="NCBI Taxonomy" id="1591085"/>
    <lineage>
        <taxon>Bacteria</taxon>
        <taxon>Pseudomonadati</taxon>
        <taxon>Bacteroidota</taxon>
        <taxon>Cytophagia</taxon>
        <taxon>Cytophagales</taxon>
        <taxon>Spirosomataceae</taxon>
        <taxon>Dyadobacter</taxon>
    </lineage>
</organism>
<name>A0A2P8G268_9BACT</name>
<dbReference type="Gene3D" id="3.40.720.10">
    <property type="entry name" value="Alkaline Phosphatase, subunit A"/>
    <property type="match status" value="1"/>
</dbReference>
<proteinExistence type="inferred from homology"/>
<keyword evidence="3" id="KW-0732">Signal</keyword>
<dbReference type="PANTHER" id="PTHR42693">
    <property type="entry name" value="ARYLSULFATASE FAMILY MEMBER"/>
    <property type="match status" value="1"/>
</dbReference>
<dbReference type="SUPFAM" id="SSF53649">
    <property type="entry name" value="Alkaline phosphatase-like"/>
    <property type="match status" value="1"/>
</dbReference>
<gene>
    <name evidence="6" type="ORF">CLV60_107343</name>
</gene>
<dbReference type="AlphaFoldDB" id="A0A2P8G268"/>
<keyword evidence="7" id="KW-1185">Reference proteome</keyword>
<dbReference type="Proteomes" id="UP000241964">
    <property type="component" value="Unassembled WGS sequence"/>
</dbReference>
<evidence type="ECO:0000313" key="6">
    <source>
        <dbReference type="EMBL" id="PSL28078.1"/>
    </source>
</evidence>
<dbReference type="Pfam" id="PF00884">
    <property type="entry name" value="Sulfatase"/>
    <property type="match status" value="1"/>
</dbReference>
<evidence type="ECO:0000256" key="3">
    <source>
        <dbReference type="SAM" id="SignalP"/>
    </source>
</evidence>
<dbReference type="GO" id="GO:0004065">
    <property type="term" value="F:arylsulfatase activity"/>
    <property type="evidence" value="ECO:0007669"/>
    <property type="project" value="TreeGrafter"/>
</dbReference>
<dbReference type="InterPro" id="IPR000917">
    <property type="entry name" value="Sulfatase_N"/>
</dbReference>
<feature type="signal peptide" evidence="3">
    <location>
        <begin position="1"/>
        <end position="31"/>
    </location>
</feature>
<reference evidence="6 7" key="1">
    <citation type="submission" date="2018-03" db="EMBL/GenBank/DDBJ databases">
        <title>Genomic Encyclopedia of Archaeal and Bacterial Type Strains, Phase II (KMG-II): from individual species to whole genera.</title>
        <authorList>
            <person name="Goeker M."/>
        </authorList>
    </citation>
    <scope>NUCLEOTIDE SEQUENCE [LARGE SCALE GENOMIC DNA]</scope>
    <source>
        <strain evidence="6 7">DSM 29057</strain>
    </source>
</reference>
<dbReference type="InterPro" id="IPR050738">
    <property type="entry name" value="Sulfatase"/>
</dbReference>
<evidence type="ECO:0000259" key="4">
    <source>
        <dbReference type="Pfam" id="PF00884"/>
    </source>
</evidence>
<sequence length="486" mass="54309">MVGGQKPQAPMLKQLLFATALLHAATWQAHAQKKKAPAAPQPPNIVLIVSDDHSAPFLSSYGYPQIKTPNIDRLAQEGIRFTRAYTTAPQCVLSRAAIMTGRNTLDVQMTRFSAPLDASVTAYPELLRKGGYHTGILGRNFHLDGNRRVPETVAVLEKYGLETFKNRVDYLNATGNRDSIFQQYTEFLDKAPKNKPFFVQVGYSDPHRIFNAKNFEPDPQSLTLPGHWPDTKGVRADFAAYLGEIQRLDSDVGRVLDDLKKRGLEENTLVVFIGDNGGALLRGKGTLYDLGIHVPLIIRHPRLIKAGQVSDALVSGIDIAPTFLAVAGVPVPKEITGKSLTPTFTDSQQGGHEYIFAVRGAHGQGLPTNSSNFDLGRTIFNKKYKLIYNAIWQIPYHPVDFAGQPFWLDLKQQHAEGKLEEKYDKLLFADRRKMFEIYDLQADPDETNNLSGQPEVATIEHDLKTRLQEWMILNRDYLPLPIAPEN</sequence>
<evidence type="ECO:0000313" key="7">
    <source>
        <dbReference type="Proteomes" id="UP000241964"/>
    </source>
</evidence>
<comment type="similarity">
    <text evidence="1">Belongs to the sulfatase family.</text>
</comment>
<dbReference type="EMBL" id="PYAS01000007">
    <property type="protein sequence ID" value="PSL28078.1"/>
    <property type="molecule type" value="Genomic_DNA"/>
</dbReference>
<comment type="caution">
    <text evidence="6">The sequence shown here is derived from an EMBL/GenBank/DDBJ whole genome shotgun (WGS) entry which is preliminary data.</text>
</comment>
<dbReference type="InterPro" id="IPR017850">
    <property type="entry name" value="Alkaline_phosphatase_core_sf"/>
</dbReference>
<dbReference type="InterPro" id="IPR032506">
    <property type="entry name" value="SGSH_C"/>
</dbReference>